<dbReference type="EMBL" id="CYXR01000010">
    <property type="protein sequence ID" value="CUM92632.1"/>
    <property type="molecule type" value="Genomic_DNA"/>
</dbReference>
<keyword evidence="1" id="KW-0472">Membrane</keyword>
<organism evidence="2 3">
    <name type="scientific">Coprococcus comes</name>
    <dbReference type="NCBI Taxonomy" id="410072"/>
    <lineage>
        <taxon>Bacteria</taxon>
        <taxon>Bacillati</taxon>
        <taxon>Bacillota</taxon>
        <taxon>Clostridia</taxon>
        <taxon>Lachnospirales</taxon>
        <taxon>Lachnospiraceae</taxon>
        <taxon>Coprococcus</taxon>
    </lineage>
</organism>
<evidence type="ECO:0000313" key="3">
    <source>
        <dbReference type="Proteomes" id="UP000095727"/>
    </source>
</evidence>
<proteinExistence type="predicted"/>
<protein>
    <submittedName>
        <fullName evidence="2">Uncharacterized protein</fullName>
    </submittedName>
</protein>
<feature type="transmembrane region" description="Helical" evidence="1">
    <location>
        <begin position="43"/>
        <end position="64"/>
    </location>
</feature>
<name>A0A173SQ73_9FIRM</name>
<dbReference type="AlphaFoldDB" id="A0A173SQ73"/>
<dbReference type="RefSeq" id="WP_055156573.1">
    <property type="nucleotide sequence ID" value="NZ_CYXR01000010.1"/>
</dbReference>
<feature type="transmembrane region" description="Helical" evidence="1">
    <location>
        <begin position="212"/>
        <end position="234"/>
    </location>
</feature>
<evidence type="ECO:0000256" key="1">
    <source>
        <dbReference type="SAM" id="Phobius"/>
    </source>
</evidence>
<keyword evidence="1" id="KW-0812">Transmembrane</keyword>
<accession>A0A173SQ73</accession>
<feature type="transmembrane region" description="Helical" evidence="1">
    <location>
        <begin position="110"/>
        <end position="130"/>
    </location>
</feature>
<reference evidence="2 3" key="1">
    <citation type="submission" date="2015-09" db="EMBL/GenBank/DDBJ databases">
        <authorList>
            <consortium name="Pathogen Informatics"/>
        </authorList>
    </citation>
    <scope>NUCLEOTIDE SEQUENCE [LARGE SCALE GENOMIC DNA]</scope>
    <source>
        <strain evidence="2 3">2789STDY5834962</strain>
    </source>
</reference>
<keyword evidence="1" id="KW-1133">Transmembrane helix</keyword>
<feature type="transmembrane region" description="Helical" evidence="1">
    <location>
        <begin position="71"/>
        <end position="90"/>
    </location>
</feature>
<feature type="transmembrane region" description="Helical" evidence="1">
    <location>
        <begin position="12"/>
        <end position="31"/>
    </location>
</feature>
<feature type="transmembrane region" description="Helical" evidence="1">
    <location>
        <begin position="151"/>
        <end position="170"/>
    </location>
</feature>
<gene>
    <name evidence="2" type="ORF">ERS852574_01605</name>
</gene>
<sequence>MIKKFSLHYIEKVLFFIGIFLLTSEILKQLLLTFVMNNGHYNLWYFPFQLCSLPMYLLVLYPFFHTEPARNTILGFLSTYNLLGGIAVFFDTSGMHYPLLILTVHSYLWHILLIVTGILSGIFLVQKLSSENCISYTKRNKRQPTRTSSRRLLPSFSRITLLYILFALIAEYLNHILDSFEEINLFYINPDYRMEQIFFVKIGELYGNNSAILVYILATISGAGILYGAWNLMIRFYSSH</sequence>
<evidence type="ECO:0000313" key="2">
    <source>
        <dbReference type="EMBL" id="CUM92632.1"/>
    </source>
</evidence>
<dbReference type="Proteomes" id="UP000095727">
    <property type="component" value="Unassembled WGS sequence"/>
</dbReference>